<dbReference type="InterPro" id="IPR007345">
    <property type="entry name" value="Polysacch_pyruvyl_Trfase"/>
</dbReference>
<dbReference type="Pfam" id="PF04230">
    <property type="entry name" value="PS_pyruv_trans"/>
    <property type="match status" value="1"/>
</dbReference>
<keyword evidence="3" id="KW-1185">Reference proteome</keyword>
<evidence type="ECO:0000259" key="1">
    <source>
        <dbReference type="Pfam" id="PF04230"/>
    </source>
</evidence>
<reference evidence="3" key="1">
    <citation type="journal article" date="2019" name="Int. J. Syst. Evol. Microbiol.">
        <title>The Global Catalogue of Microorganisms (GCM) 10K type strain sequencing project: providing services to taxonomists for standard genome sequencing and annotation.</title>
        <authorList>
            <consortium name="The Broad Institute Genomics Platform"/>
            <consortium name="The Broad Institute Genome Sequencing Center for Infectious Disease"/>
            <person name="Wu L."/>
            <person name="Ma J."/>
        </authorList>
    </citation>
    <scope>NUCLEOTIDE SEQUENCE [LARGE SCALE GENOMIC DNA]</scope>
    <source>
        <strain evidence="3">KCTC 12848</strain>
    </source>
</reference>
<protein>
    <submittedName>
        <fullName evidence="2">Polysaccharide pyruvyl transferase family protein</fullName>
    </submittedName>
</protein>
<proteinExistence type="predicted"/>
<comment type="caution">
    <text evidence="2">The sequence shown here is derived from an EMBL/GenBank/DDBJ whole genome shotgun (WGS) entry which is preliminary data.</text>
</comment>
<dbReference type="Proteomes" id="UP001597425">
    <property type="component" value="Unassembled WGS sequence"/>
</dbReference>
<accession>A0ABW5EFZ1</accession>
<gene>
    <name evidence="2" type="ORF">ACFSKX_16825</name>
</gene>
<name>A0ABW5EFZ1_9GAMM</name>
<dbReference type="GO" id="GO:0016740">
    <property type="term" value="F:transferase activity"/>
    <property type="evidence" value="ECO:0007669"/>
    <property type="project" value="UniProtKB-KW"/>
</dbReference>
<organism evidence="2 3">
    <name type="scientific">Microbulbifer halophilus</name>
    <dbReference type="NCBI Taxonomy" id="453963"/>
    <lineage>
        <taxon>Bacteria</taxon>
        <taxon>Pseudomonadati</taxon>
        <taxon>Pseudomonadota</taxon>
        <taxon>Gammaproteobacteria</taxon>
        <taxon>Cellvibrionales</taxon>
        <taxon>Microbulbiferaceae</taxon>
        <taxon>Microbulbifer</taxon>
    </lineage>
</organism>
<dbReference type="RefSeq" id="WP_265723330.1">
    <property type="nucleotide sequence ID" value="NZ_JAPIVK010000046.1"/>
</dbReference>
<dbReference type="EMBL" id="JBHUJD010000028">
    <property type="protein sequence ID" value="MFD2312087.1"/>
    <property type="molecule type" value="Genomic_DNA"/>
</dbReference>
<sequence>MFFDVKNQRGDECWLRLAQDINSLSSGGIYFVPAAGNYGDALINIGSRQFFSKYSIDYVELDRKEILSGRLDQLDPDALVILGGGGAFCNNFSSSHQLAKKVSGYFRQVLILPTTYELSRIDANNIIYYRRDNLGSSEVIEDSKFCHDMAFFIELELDVPNFNDRVWRLYAMRADKEGHGLDRLFESNFDLSKIGDATYTNPKPFFRVISNFKVIVTDRMHIAIAASMLQLDCYLVVGNYFKSRDVFKSSIEAFYPKTKLLTVADFLKRFG</sequence>
<evidence type="ECO:0000313" key="2">
    <source>
        <dbReference type="EMBL" id="MFD2312087.1"/>
    </source>
</evidence>
<feature type="domain" description="Polysaccharide pyruvyl transferase" evidence="1">
    <location>
        <begin position="37"/>
        <end position="229"/>
    </location>
</feature>
<keyword evidence="2" id="KW-0808">Transferase</keyword>
<evidence type="ECO:0000313" key="3">
    <source>
        <dbReference type="Proteomes" id="UP001597425"/>
    </source>
</evidence>